<reference evidence="1" key="1">
    <citation type="submission" date="2020-12" db="EMBL/GenBank/DDBJ databases">
        <title>Metabolic potential, ecology and presence of endohyphal bacteria is reflected in genomic diversity of Mucoromycotina.</title>
        <authorList>
            <person name="Muszewska A."/>
            <person name="Okrasinska A."/>
            <person name="Steczkiewicz K."/>
            <person name="Drgas O."/>
            <person name="Orlowska M."/>
            <person name="Perlinska-Lenart U."/>
            <person name="Aleksandrzak-Piekarczyk T."/>
            <person name="Szatraj K."/>
            <person name="Zielenkiewicz U."/>
            <person name="Pilsyk S."/>
            <person name="Malc E."/>
            <person name="Mieczkowski P."/>
            <person name="Kruszewska J.S."/>
            <person name="Biernat P."/>
            <person name="Pawlowska J."/>
        </authorList>
    </citation>
    <scope>NUCLEOTIDE SEQUENCE</scope>
    <source>
        <strain evidence="1">CBS 226.32</strain>
    </source>
</reference>
<keyword evidence="2" id="KW-1185">Reference proteome</keyword>
<accession>A0A8H7QXX5</accession>
<sequence>MARNNSLDGLRGAQEYLSSINVSMSLSGAEKLLNEMGFKSKRKNKTNFVSAANKKLRLAWDRKHRQLTVSDWHVPGTNRPHQVRPQAQGIGDGVMFWGRISGYGPGYNTAIIDGTIDSNNQTGFFVDKILDWPPQNSDLNPIEHVRGDLKRHRDAYPNRPATKPPYTMVRPLPVELQNSIKSLLRQNTSFFVIRKRYPSVSLSTHSRYKKKRLSSATLPTGGRPSFASVSIQQYIARMFLNGRQDGSKTVQEYLRSIEIDMSFSEASKLLKRMGFKPIQGEKLRPTLSTSGGNGDDILHPYQTEPHVEGDGGSVLFLGCITSNGPGYGTTVMDGSIDSTVYVDILQPSLLDTLEYYDMNRNVIRFHQDSATPHTSGITQGWFSSNGFMFETIRDWPAQSLDLNPIKHVWYQLKRRLNIYPTRSTTKEELEARITCE</sequence>
<protein>
    <recommendedName>
        <fullName evidence="3">Transposase</fullName>
    </recommendedName>
</protein>
<dbReference type="PANTHER" id="PTHR23022:SF134">
    <property type="entry name" value="TRANSPOSABLE ELEMENT TC1 TRANSPOSASE"/>
    <property type="match status" value="1"/>
</dbReference>
<evidence type="ECO:0000313" key="1">
    <source>
        <dbReference type="EMBL" id="KAG2200792.1"/>
    </source>
</evidence>
<proteinExistence type="predicted"/>
<gene>
    <name evidence="1" type="ORF">INT46_011317</name>
</gene>
<dbReference type="OrthoDB" id="2416077at2759"/>
<dbReference type="InterPro" id="IPR036397">
    <property type="entry name" value="RNaseH_sf"/>
</dbReference>
<dbReference type="InterPro" id="IPR052338">
    <property type="entry name" value="Transposase_5"/>
</dbReference>
<organism evidence="1 2">
    <name type="scientific">Mucor plumbeus</name>
    <dbReference type="NCBI Taxonomy" id="97098"/>
    <lineage>
        <taxon>Eukaryota</taxon>
        <taxon>Fungi</taxon>
        <taxon>Fungi incertae sedis</taxon>
        <taxon>Mucoromycota</taxon>
        <taxon>Mucoromycotina</taxon>
        <taxon>Mucoromycetes</taxon>
        <taxon>Mucorales</taxon>
        <taxon>Mucorineae</taxon>
        <taxon>Mucoraceae</taxon>
        <taxon>Mucor</taxon>
    </lineage>
</organism>
<dbReference type="AlphaFoldDB" id="A0A8H7QXX5"/>
<dbReference type="GO" id="GO:0003676">
    <property type="term" value="F:nucleic acid binding"/>
    <property type="evidence" value="ECO:0007669"/>
    <property type="project" value="InterPro"/>
</dbReference>
<dbReference type="EMBL" id="JAEPRC010000305">
    <property type="protein sequence ID" value="KAG2200792.1"/>
    <property type="molecule type" value="Genomic_DNA"/>
</dbReference>
<dbReference type="Proteomes" id="UP000650833">
    <property type="component" value="Unassembled WGS sequence"/>
</dbReference>
<name>A0A8H7QXX5_9FUNG</name>
<evidence type="ECO:0000313" key="2">
    <source>
        <dbReference type="Proteomes" id="UP000650833"/>
    </source>
</evidence>
<evidence type="ECO:0008006" key="3">
    <source>
        <dbReference type="Google" id="ProtNLM"/>
    </source>
</evidence>
<comment type="caution">
    <text evidence="1">The sequence shown here is derived from an EMBL/GenBank/DDBJ whole genome shotgun (WGS) entry which is preliminary data.</text>
</comment>
<dbReference type="PANTHER" id="PTHR23022">
    <property type="entry name" value="TRANSPOSABLE ELEMENT-RELATED"/>
    <property type="match status" value="1"/>
</dbReference>
<dbReference type="Gene3D" id="3.30.420.10">
    <property type="entry name" value="Ribonuclease H-like superfamily/Ribonuclease H"/>
    <property type="match status" value="1"/>
</dbReference>